<accession>A0A1I3W6Q7</accession>
<keyword evidence="2" id="KW-0472">Membrane</keyword>
<feature type="region of interest" description="Disordered" evidence="1">
    <location>
        <begin position="1"/>
        <end position="21"/>
    </location>
</feature>
<evidence type="ECO:0000256" key="1">
    <source>
        <dbReference type="SAM" id="MobiDB-lite"/>
    </source>
</evidence>
<keyword evidence="2" id="KW-0812">Transmembrane</keyword>
<protein>
    <recommendedName>
        <fullName evidence="5">Membrane-anchored ribosome-binding protein, inhibits growth in stationary phase, ElaB/YqjD/DUF883 family</fullName>
    </recommendedName>
</protein>
<gene>
    <name evidence="3" type="ORF">SAMN04488498_1023</name>
</gene>
<dbReference type="AlphaFoldDB" id="A0A1I3W6Q7"/>
<reference evidence="3 4" key="1">
    <citation type="submission" date="2016-10" db="EMBL/GenBank/DDBJ databases">
        <authorList>
            <person name="Varghese N."/>
            <person name="Submissions S."/>
        </authorList>
    </citation>
    <scope>NUCLEOTIDE SEQUENCE [LARGE SCALE GENOMIC DNA]</scope>
    <source>
        <strain evidence="3 4">DSM 21822</strain>
    </source>
</reference>
<proteinExistence type="predicted"/>
<keyword evidence="2" id="KW-1133">Transmembrane helix</keyword>
<evidence type="ECO:0000313" key="4">
    <source>
        <dbReference type="Proteomes" id="UP000323300"/>
    </source>
</evidence>
<dbReference type="OrthoDB" id="8083449at2"/>
<dbReference type="EMBL" id="FOSL01000002">
    <property type="protein sequence ID" value="SFK03175.1"/>
    <property type="molecule type" value="Genomic_DNA"/>
</dbReference>
<sequence>MADTPSEPKSRLPTQSDVGDGLEKQVAQLKREIAKINKSLAARAGEAADQVNGWYDTASDRTSKAAQSLRSQAHSVSEVVKDNPGTVSSAMLLGGLIGFALGVVFAQWEASGSRYKHWYDIR</sequence>
<feature type="compositionally biased region" description="Basic and acidic residues" evidence="1">
    <location>
        <begin position="1"/>
        <end position="10"/>
    </location>
</feature>
<dbReference type="Proteomes" id="UP000323300">
    <property type="component" value="Unassembled WGS sequence"/>
</dbReference>
<dbReference type="RefSeq" id="WP_149758427.1">
    <property type="nucleotide sequence ID" value="NZ_BSPE01000028.1"/>
</dbReference>
<keyword evidence="4" id="KW-1185">Reference proteome</keyword>
<evidence type="ECO:0008006" key="5">
    <source>
        <dbReference type="Google" id="ProtNLM"/>
    </source>
</evidence>
<organism evidence="3 4">
    <name type="scientific">Neomesorhizobium albiziae</name>
    <dbReference type="NCBI Taxonomy" id="335020"/>
    <lineage>
        <taxon>Bacteria</taxon>
        <taxon>Pseudomonadati</taxon>
        <taxon>Pseudomonadota</taxon>
        <taxon>Alphaproteobacteria</taxon>
        <taxon>Hyphomicrobiales</taxon>
        <taxon>Phyllobacteriaceae</taxon>
        <taxon>Neomesorhizobium</taxon>
    </lineage>
</organism>
<evidence type="ECO:0000313" key="3">
    <source>
        <dbReference type="EMBL" id="SFK03175.1"/>
    </source>
</evidence>
<evidence type="ECO:0000256" key="2">
    <source>
        <dbReference type="SAM" id="Phobius"/>
    </source>
</evidence>
<feature type="transmembrane region" description="Helical" evidence="2">
    <location>
        <begin position="87"/>
        <end position="106"/>
    </location>
</feature>
<name>A0A1I3W6Q7_9HYPH</name>